<dbReference type="SMART" id="SM00028">
    <property type="entry name" value="TPR"/>
    <property type="match status" value="4"/>
</dbReference>
<dbReference type="InterPro" id="IPR019734">
    <property type="entry name" value="TPR_rpt"/>
</dbReference>
<gene>
    <name evidence="1" type="ORF">JR316_007403</name>
</gene>
<comment type="caution">
    <text evidence="1">The sequence shown here is derived from an EMBL/GenBank/DDBJ whole genome shotgun (WGS) entry which is preliminary data.</text>
</comment>
<name>A0A8H7XSJ1_PSICU</name>
<dbReference type="InterPro" id="IPR011990">
    <property type="entry name" value="TPR-like_helical_dom_sf"/>
</dbReference>
<proteinExistence type="predicted"/>
<protein>
    <submittedName>
        <fullName evidence="1">Uncharacterized protein</fullName>
    </submittedName>
</protein>
<dbReference type="EMBL" id="JAFIQS010000007">
    <property type="protein sequence ID" value="KAG5167065.1"/>
    <property type="molecule type" value="Genomic_DNA"/>
</dbReference>
<organism evidence="1">
    <name type="scientific">Psilocybe cubensis</name>
    <name type="common">Psychedelic mushroom</name>
    <name type="synonym">Stropharia cubensis</name>
    <dbReference type="NCBI Taxonomy" id="181762"/>
    <lineage>
        <taxon>Eukaryota</taxon>
        <taxon>Fungi</taxon>
        <taxon>Dikarya</taxon>
        <taxon>Basidiomycota</taxon>
        <taxon>Agaricomycotina</taxon>
        <taxon>Agaricomycetes</taxon>
        <taxon>Agaricomycetidae</taxon>
        <taxon>Agaricales</taxon>
        <taxon>Agaricineae</taxon>
        <taxon>Strophariaceae</taxon>
        <taxon>Psilocybe</taxon>
    </lineage>
</organism>
<evidence type="ECO:0000313" key="1">
    <source>
        <dbReference type="EMBL" id="KAG5167065.1"/>
    </source>
</evidence>
<dbReference type="Gene3D" id="1.25.40.10">
    <property type="entry name" value="Tetratricopeptide repeat domain"/>
    <property type="match status" value="3"/>
</dbReference>
<dbReference type="PANTHER" id="PTHR19959:SF119">
    <property type="entry name" value="FUNGAL LIPASE-LIKE DOMAIN-CONTAINING PROTEIN"/>
    <property type="match status" value="1"/>
</dbReference>
<dbReference type="PANTHER" id="PTHR19959">
    <property type="entry name" value="KINESIN LIGHT CHAIN"/>
    <property type="match status" value="1"/>
</dbReference>
<reference evidence="1" key="1">
    <citation type="submission" date="2021-02" db="EMBL/GenBank/DDBJ databases">
        <title>Psilocybe cubensis genome.</title>
        <authorList>
            <person name="Mckernan K.J."/>
            <person name="Crawford S."/>
            <person name="Trippe A."/>
            <person name="Kane L.T."/>
            <person name="Mclaughlin S."/>
        </authorList>
    </citation>
    <scope>NUCLEOTIDE SEQUENCE [LARGE SCALE GENOMIC DNA]</scope>
    <source>
        <strain evidence="1">MGC-MH-2018</strain>
    </source>
</reference>
<accession>A0A8H7XSJ1</accession>
<dbReference type="Pfam" id="PF13424">
    <property type="entry name" value="TPR_12"/>
    <property type="match status" value="1"/>
</dbReference>
<dbReference type="SUPFAM" id="SSF48452">
    <property type="entry name" value="TPR-like"/>
    <property type="match status" value="3"/>
</dbReference>
<dbReference type="AlphaFoldDB" id="A0A8H7XSJ1"/>
<sequence length="1121" mass="127406">MADPLSLTLAAITLATALKDIIELAQKIEESFTKTSHNLRQLHALSTEISATLRELKEFCDEHYTVLSDAKDMKTALLELKIAMKSVYTRCCEMVPPKPATKIGKFKVAFSGWKNRDKMESEIVELRNHVNKCHSRFMMFTVMRIEKRIVEMGRRRSSSLLVRRVEMPANSGVSDASLVTFVGTSERTFSTLPPEITADFISDTYLRLQINAIDGYLQELSSKNTYTVEEPLDDYLKPYKPVLHVGPSSDKNIFRQDIIAQSLEIQSCLRSDSSTLSIQEGAWSMVNLSIGLHSLEMYEEAASMGQWTVNLFRTLVNTNAAIYSPYLVHSLRLLARFNIKINENNKAKVAILEAISISRRIQSPFSEPEIQFQLGEALITLAFICDLMNDTEASLEAAKEGVLLYEDRLIKSYIPDNGVDPNLMVHPSQISWHWGLALFYFSDKAVCDYSRALEQLSFSLQRVDELEESFKAGVKALEVILYSRPEVRDNPDNQTYIASSLYRLSHQQFHTVTTLERALKYAEECIARYRPLYLADKDQHILSLCESLFEYANLLGKLERYDEALVIWKETAQLAEEIVDNQVLRADALNQLSWNYRKLERHSEAASIRSESVTVYQTSLDSTSDKAAHGYYNLGVDLRLAGRFAEAVEALNIALTKYRALAFNDPYYTKNIGNTLNQLILNLIHSNRHDEAFNDGYESLKLHKVLVEKDTTAVQEYRFAVLLNINLAEVAENETKCIERSRHNVVCARELAEQFPEEECRILLMQAILSRAVVLCRFERLSEGMTAIQESVDWFERHPFQSSKEAEQQMHTLITSCSISHNLGYSRVPLELLEKSIDIGKQFPSDQIIADTLVGSMQRRVEVIGFLGRYDDAKDACIECEEFARKLDHPTSIVNLISCLRTNSIAFRDVGATTKATAYIEEALQLCRTPQLEKAAMKRYFAPILESECMYTLSDCLADAGKNSEALELARQSVDAALALKGKYATLPWSEIEPSYIEALHTLAMRLAANNDLDKALEVTLEARIYYEKRAKLRNGNSLPLARSLRLESILYCKFGRHEEGMSAIAKLQVLQSRLDIALPELAERIRLQLLKDETYPSWIILLGKLDIRCEHHSRTTLKSR</sequence>
<dbReference type="OrthoDB" id="2978551at2759"/>